<dbReference type="InterPro" id="IPR007692">
    <property type="entry name" value="DNA_helicase_DnaB"/>
</dbReference>
<dbReference type="SUPFAM" id="SSF48024">
    <property type="entry name" value="N-terminal domain of DnaB helicase"/>
    <property type="match status" value="1"/>
</dbReference>
<evidence type="ECO:0000256" key="8">
    <source>
        <dbReference type="ARBA" id="ARBA00022840"/>
    </source>
</evidence>
<evidence type="ECO:0000259" key="15">
    <source>
        <dbReference type="PROSITE" id="PS51199"/>
    </source>
</evidence>
<organism evidence="16 17">
    <name type="scientific">Novispirillum itersonii</name>
    <name type="common">Aquaspirillum itersonii</name>
    <dbReference type="NCBI Taxonomy" id="189"/>
    <lineage>
        <taxon>Bacteria</taxon>
        <taxon>Pseudomonadati</taxon>
        <taxon>Pseudomonadota</taxon>
        <taxon>Alphaproteobacteria</taxon>
        <taxon>Rhodospirillales</taxon>
        <taxon>Novispirillaceae</taxon>
        <taxon>Novispirillum</taxon>
    </lineage>
</organism>
<evidence type="ECO:0000256" key="11">
    <source>
        <dbReference type="ARBA" id="ARBA00044932"/>
    </source>
</evidence>
<evidence type="ECO:0000256" key="3">
    <source>
        <dbReference type="ARBA" id="ARBA00022515"/>
    </source>
</evidence>
<keyword evidence="17" id="KW-1185">Reference proteome</keyword>
<keyword evidence="4 14" id="KW-0235">DNA replication</keyword>
<evidence type="ECO:0000256" key="2">
    <source>
        <dbReference type="ARBA" id="ARBA00011643"/>
    </source>
</evidence>
<evidence type="ECO:0000256" key="6">
    <source>
        <dbReference type="ARBA" id="ARBA00022801"/>
    </source>
</evidence>
<evidence type="ECO:0000256" key="14">
    <source>
        <dbReference type="RuleBase" id="RU362085"/>
    </source>
</evidence>
<evidence type="ECO:0000313" key="16">
    <source>
        <dbReference type="EMBL" id="MBB6211955.1"/>
    </source>
</evidence>
<keyword evidence="8 14" id="KW-0067">ATP-binding</keyword>
<keyword evidence="3 14" id="KW-0639">Primosome</keyword>
<dbReference type="InterPro" id="IPR003593">
    <property type="entry name" value="AAA+_ATPase"/>
</dbReference>
<dbReference type="CDD" id="cd00984">
    <property type="entry name" value="DnaB_C"/>
    <property type="match status" value="1"/>
</dbReference>
<dbReference type="FunFam" id="3.40.50.300:FF:000076">
    <property type="entry name" value="Replicative DNA helicase"/>
    <property type="match status" value="1"/>
</dbReference>
<evidence type="ECO:0000313" key="17">
    <source>
        <dbReference type="Proteomes" id="UP000544872"/>
    </source>
</evidence>
<dbReference type="InterPro" id="IPR036185">
    <property type="entry name" value="DNA_heli_DnaB-like_N_sf"/>
</dbReference>
<dbReference type="GO" id="GO:0043139">
    <property type="term" value="F:5'-3' DNA helicase activity"/>
    <property type="evidence" value="ECO:0007669"/>
    <property type="project" value="UniProtKB-EC"/>
</dbReference>
<protein>
    <recommendedName>
        <fullName evidence="13 14">Replicative DNA helicase</fullName>
        <ecNumber evidence="13 14">5.6.2.3</ecNumber>
    </recommendedName>
</protein>
<dbReference type="GO" id="GO:0005829">
    <property type="term" value="C:cytosol"/>
    <property type="evidence" value="ECO:0007669"/>
    <property type="project" value="TreeGrafter"/>
</dbReference>
<feature type="domain" description="SF4 helicase" evidence="15">
    <location>
        <begin position="196"/>
        <end position="502"/>
    </location>
</feature>
<dbReference type="InterPro" id="IPR027417">
    <property type="entry name" value="P-loop_NTPase"/>
</dbReference>
<dbReference type="PANTHER" id="PTHR30153">
    <property type="entry name" value="REPLICATIVE DNA HELICASE DNAB"/>
    <property type="match status" value="1"/>
</dbReference>
<evidence type="ECO:0000256" key="13">
    <source>
        <dbReference type="NCBIfam" id="TIGR00665"/>
    </source>
</evidence>
<dbReference type="EMBL" id="JACIIX010000015">
    <property type="protein sequence ID" value="MBB6211955.1"/>
    <property type="molecule type" value="Genomic_DNA"/>
</dbReference>
<comment type="subunit">
    <text evidence="2">Homohexamer.</text>
</comment>
<dbReference type="AlphaFoldDB" id="A0A7W9ZIR1"/>
<dbReference type="SUPFAM" id="SSF52540">
    <property type="entry name" value="P-loop containing nucleoside triphosphate hydrolases"/>
    <property type="match status" value="1"/>
</dbReference>
<keyword evidence="9 14" id="KW-0238">DNA-binding</keyword>
<evidence type="ECO:0000256" key="7">
    <source>
        <dbReference type="ARBA" id="ARBA00022806"/>
    </source>
</evidence>
<dbReference type="Pfam" id="PF03796">
    <property type="entry name" value="DnaB_C"/>
    <property type="match status" value="1"/>
</dbReference>
<dbReference type="RefSeq" id="WP_184265184.1">
    <property type="nucleotide sequence ID" value="NZ_JACIIX010000015.1"/>
</dbReference>
<evidence type="ECO:0000256" key="9">
    <source>
        <dbReference type="ARBA" id="ARBA00023125"/>
    </source>
</evidence>
<proteinExistence type="inferred from homology"/>
<dbReference type="GO" id="GO:0016787">
    <property type="term" value="F:hydrolase activity"/>
    <property type="evidence" value="ECO:0007669"/>
    <property type="project" value="UniProtKB-KW"/>
</dbReference>
<dbReference type="Gene3D" id="1.10.860.10">
    <property type="entry name" value="DNAb Helicase, Chain A"/>
    <property type="match status" value="1"/>
</dbReference>
<comment type="catalytic activity">
    <reaction evidence="12 14">
        <text>ATP + H2O = ADP + phosphate + H(+)</text>
        <dbReference type="Rhea" id="RHEA:13065"/>
        <dbReference type="ChEBI" id="CHEBI:15377"/>
        <dbReference type="ChEBI" id="CHEBI:15378"/>
        <dbReference type="ChEBI" id="CHEBI:30616"/>
        <dbReference type="ChEBI" id="CHEBI:43474"/>
        <dbReference type="ChEBI" id="CHEBI:456216"/>
        <dbReference type="EC" id="5.6.2.3"/>
    </reaction>
</comment>
<evidence type="ECO:0000256" key="4">
    <source>
        <dbReference type="ARBA" id="ARBA00022705"/>
    </source>
</evidence>
<dbReference type="GO" id="GO:0042802">
    <property type="term" value="F:identical protein binding"/>
    <property type="evidence" value="ECO:0007669"/>
    <property type="project" value="UniProtKB-ARBA"/>
</dbReference>
<dbReference type="InterPro" id="IPR007694">
    <property type="entry name" value="DNA_helicase_DnaB-like_C"/>
</dbReference>
<gene>
    <name evidence="16" type="ORF">FHS48_003401</name>
</gene>
<dbReference type="EC" id="5.6.2.3" evidence="13 14"/>
<comment type="caution">
    <text evidence="16">The sequence shown here is derived from an EMBL/GenBank/DDBJ whole genome shotgun (WGS) entry which is preliminary data.</text>
</comment>
<keyword evidence="10" id="KW-0413">Isomerase</keyword>
<dbReference type="NCBIfam" id="NF006606">
    <property type="entry name" value="PRK09165.1"/>
    <property type="match status" value="1"/>
</dbReference>
<dbReference type="Pfam" id="PF00772">
    <property type="entry name" value="DnaB"/>
    <property type="match status" value="1"/>
</dbReference>
<dbReference type="Proteomes" id="UP000544872">
    <property type="component" value="Unassembled WGS sequence"/>
</dbReference>
<dbReference type="NCBIfam" id="TIGR00665">
    <property type="entry name" value="DnaB"/>
    <property type="match status" value="1"/>
</dbReference>
<keyword evidence="6 14" id="KW-0378">Hydrolase</keyword>
<accession>A0A7W9ZIR1</accession>
<dbReference type="InterPro" id="IPR016136">
    <property type="entry name" value="DNA_helicase_N/primase_C"/>
</dbReference>
<comment type="function">
    <text evidence="11 14">The main replicative DNA helicase, it participates in initiation and elongation during chromosome replication. Travels ahead of the DNA replisome, separating dsDNA into templates for DNA synthesis. A processive ATP-dependent 5'-3' DNA helicase it has DNA-dependent ATPase activity.</text>
</comment>
<dbReference type="InterPro" id="IPR007693">
    <property type="entry name" value="DNA_helicase_DnaB-like_N"/>
</dbReference>
<reference evidence="16 17" key="1">
    <citation type="submission" date="2020-08" db="EMBL/GenBank/DDBJ databases">
        <title>Genomic Encyclopedia of Type Strains, Phase IV (KMG-IV): sequencing the most valuable type-strain genomes for metagenomic binning, comparative biology and taxonomic classification.</title>
        <authorList>
            <person name="Goeker M."/>
        </authorList>
    </citation>
    <scope>NUCLEOTIDE SEQUENCE [LARGE SCALE GENOMIC DNA]</scope>
    <source>
        <strain evidence="16 17">DSM 11590</strain>
    </source>
</reference>
<comment type="similarity">
    <text evidence="1 14">Belongs to the helicase family. DnaB subfamily.</text>
</comment>
<evidence type="ECO:0000256" key="5">
    <source>
        <dbReference type="ARBA" id="ARBA00022741"/>
    </source>
</evidence>
<evidence type="ECO:0000256" key="10">
    <source>
        <dbReference type="ARBA" id="ARBA00023235"/>
    </source>
</evidence>
<keyword evidence="5 14" id="KW-0547">Nucleotide-binding</keyword>
<evidence type="ECO:0000256" key="1">
    <source>
        <dbReference type="ARBA" id="ARBA00008428"/>
    </source>
</evidence>
<dbReference type="PANTHER" id="PTHR30153:SF2">
    <property type="entry name" value="REPLICATIVE DNA HELICASE"/>
    <property type="match status" value="1"/>
</dbReference>
<keyword evidence="7 14" id="KW-0347">Helicase</keyword>
<dbReference type="GO" id="GO:0006269">
    <property type="term" value="P:DNA replication, synthesis of primer"/>
    <property type="evidence" value="ECO:0007669"/>
    <property type="project" value="UniProtKB-UniRule"/>
</dbReference>
<sequence>MTGYEMSLPLPDGGPGDGMPVRELPHNLEAEQALLGAIFQSNRAYERVSEFLQADHFANALHARIYGACGRLIEQGHLATPVTLKGYLENDPLLKEAGGPAYLAHLANSVITVVNAEDYGRLIHDFALRRELIDLGQQMVNEAYEVSFDRSATDQIEIAEQKLYDLATTGHQEGGFQDFRMALTTAIHMAEAAHRRAGQLAGVPTDLVDLDKKLGGLHPSDLIILAGRPSMGKTALATNIAFNAAKLYKEKIDATGQRETLDGAKVAFFSLEMSAEQLATRLLAQEAEISSHKIRTGELANEDFSRMVQVSHELHSMPLFIDDTPALSVSAVRTRCRRLARQHGLGLIVIDYLQLLSANPGDRSDGRVNEVSAITRGLKALAKELNVPVIALSQLSRAVEQRDDKKPQLSDLRESGSIEQDADVVMFVYREEYYLSRSEPGRKPEEDENRFMERHRAWMERCEKAHNVAEVIVAKQRHGPIGSVRLFFDGNYTKFGNLIASDYGSYDDE</sequence>
<name>A0A7W9ZIR1_NOVIT</name>
<dbReference type="Gene3D" id="3.40.50.300">
    <property type="entry name" value="P-loop containing nucleotide triphosphate hydrolases"/>
    <property type="match status" value="1"/>
</dbReference>
<dbReference type="GO" id="GO:1990077">
    <property type="term" value="C:primosome complex"/>
    <property type="evidence" value="ECO:0007669"/>
    <property type="project" value="UniProtKB-UniRule"/>
</dbReference>
<dbReference type="PROSITE" id="PS51199">
    <property type="entry name" value="SF4_HELICASE"/>
    <property type="match status" value="1"/>
</dbReference>
<dbReference type="SMART" id="SM00382">
    <property type="entry name" value="AAA"/>
    <property type="match status" value="1"/>
</dbReference>
<dbReference type="GO" id="GO:0005524">
    <property type="term" value="F:ATP binding"/>
    <property type="evidence" value="ECO:0007669"/>
    <property type="project" value="UniProtKB-UniRule"/>
</dbReference>
<evidence type="ECO:0000256" key="12">
    <source>
        <dbReference type="ARBA" id="ARBA00048954"/>
    </source>
</evidence>
<dbReference type="GO" id="GO:0003677">
    <property type="term" value="F:DNA binding"/>
    <property type="evidence" value="ECO:0007669"/>
    <property type="project" value="UniProtKB-UniRule"/>
</dbReference>